<dbReference type="EMBL" id="MCFC01000031">
    <property type="protein sequence ID" value="ORY28504.1"/>
    <property type="molecule type" value="Genomic_DNA"/>
</dbReference>
<evidence type="ECO:0000256" key="1">
    <source>
        <dbReference type="ARBA" id="ARBA00004496"/>
    </source>
</evidence>
<evidence type="ECO:0000256" key="3">
    <source>
        <dbReference type="ARBA" id="ARBA00022490"/>
    </source>
</evidence>
<dbReference type="Gene3D" id="2.120.10.80">
    <property type="entry name" value="Kelch-type beta propeller"/>
    <property type="match status" value="2"/>
</dbReference>
<dbReference type="SUPFAM" id="SSF50965">
    <property type="entry name" value="Galactose oxidase, central domain"/>
    <property type="match status" value="2"/>
</dbReference>
<feature type="compositionally biased region" description="Basic and acidic residues" evidence="6">
    <location>
        <begin position="526"/>
        <end position="536"/>
    </location>
</feature>
<feature type="compositionally biased region" description="Basic and acidic residues" evidence="6">
    <location>
        <begin position="807"/>
        <end position="818"/>
    </location>
</feature>
<feature type="region of interest" description="Disordered" evidence="6">
    <location>
        <begin position="422"/>
        <end position="495"/>
    </location>
</feature>
<dbReference type="STRING" id="71784.A0A1Y2B189"/>
<feature type="region of interest" description="Disordered" evidence="6">
    <location>
        <begin position="1"/>
        <end position="95"/>
    </location>
</feature>
<feature type="region of interest" description="Disordered" evidence="6">
    <location>
        <begin position="1334"/>
        <end position="1429"/>
    </location>
</feature>
<comment type="caution">
    <text evidence="7">The sequence shown here is derived from an EMBL/GenBank/DDBJ whole genome shotgun (WGS) entry which is preliminary data.</text>
</comment>
<feature type="region of interest" description="Disordered" evidence="6">
    <location>
        <begin position="1143"/>
        <end position="1168"/>
    </location>
</feature>
<feature type="region of interest" description="Disordered" evidence="6">
    <location>
        <begin position="1097"/>
        <end position="1119"/>
    </location>
</feature>
<dbReference type="Pfam" id="PF24681">
    <property type="entry name" value="Kelch_KLHDC2_KLHL20_DRC7"/>
    <property type="match status" value="1"/>
</dbReference>
<reference evidence="7 8" key="1">
    <citation type="submission" date="2016-07" db="EMBL/GenBank/DDBJ databases">
        <title>Pervasive Adenine N6-methylation of Active Genes in Fungi.</title>
        <authorList>
            <consortium name="DOE Joint Genome Institute"/>
            <person name="Mondo S.J."/>
            <person name="Dannebaum R.O."/>
            <person name="Kuo R.C."/>
            <person name="Labutti K."/>
            <person name="Haridas S."/>
            <person name="Kuo A."/>
            <person name="Salamov A."/>
            <person name="Ahrendt S.R."/>
            <person name="Lipzen A."/>
            <person name="Sullivan W."/>
            <person name="Andreopoulos W.B."/>
            <person name="Clum A."/>
            <person name="Lindquist E."/>
            <person name="Daum C."/>
            <person name="Ramamoorthy G.K."/>
            <person name="Gryganskyi A."/>
            <person name="Culley D."/>
            <person name="Magnuson J.K."/>
            <person name="James T.Y."/>
            <person name="O'Malley M.A."/>
            <person name="Stajich J.E."/>
            <person name="Spatafora J.W."/>
            <person name="Visel A."/>
            <person name="Grigoriev I.V."/>
        </authorList>
    </citation>
    <scope>NUCLEOTIDE SEQUENCE [LARGE SCALE GENOMIC DNA]</scope>
    <source>
        <strain evidence="7 8">68-887.2</strain>
    </source>
</reference>
<feature type="compositionally biased region" description="Basic and acidic residues" evidence="6">
    <location>
        <begin position="1101"/>
        <end position="1119"/>
    </location>
</feature>
<keyword evidence="3" id="KW-0963">Cytoplasm</keyword>
<gene>
    <name evidence="7" type="ORF">BCR39DRAFT_535012</name>
</gene>
<keyword evidence="8" id="KW-1185">Reference proteome</keyword>
<evidence type="ECO:0000256" key="2">
    <source>
        <dbReference type="ARBA" id="ARBA00022441"/>
    </source>
</evidence>
<dbReference type="SMART" id="SM00612">
    <property type="entry name" value="Kelch"/>
    <property type="match status" value="3"/>
</dbReference>
<feature type="compositionally biased region" description="Polar residues" evidence="6">
    <location>
        <begin position="578"/>
        <end position="588"/>
    </location>
</feature>
<dbReference type="FunFam" id="2.120.10.80:FF:000049">
    <property type="entry name" value="Cell polarity protein (Tea1)"/>
    <property type="match status" value="1"/>
</dbReference>
<feature type="compositionally biased region" description="Polar residues" evidence="6">
    <location>
        <begin position="464"/>
        <end position="479"/>
    </location>
</feature>
<dbReference type="OrthoDB" id="45365at2759"/>
<organism evidence="7 8">
    <name type="scientific">Naematelia encephala</name>
    <dbReference type="NCBI Taxonomy" id="71784"/>
    <lineage>
        <taxon>Eukaryota</taxon>
        <taxon>Fungi</taxon>
        <taxon>Dikarya</taxon>
        <taxon>Basidiomycota</taxon>
        <taxon>Agaricomycotina</taxon>
        <taxon>Tremellomycetes</taxon>
        <taxon>Tremellales</taxon>
        <taxon>Naemateliaceae</taxon>
        <taxon>Naematelia</taxon>
    </lineage>
</organism>
<evidence type="ECO:0000313" key="7">
    <source>
        <dbReference type="EMBL" id="ORY28504.1"/>
    </source>
</evidence>
<feature type="region of interest" description="Disordered" evidence="6">
    <location>
        <begin position="807"/>
        <end position="857"/>
    </location>
</feature>
<evidence type="ECO:0000256" key="6">
    <source>
        <dbReference type="SAM" id="MobiDB-lite"/>
    </source>
</evidence>
<dbReference type="PANTHER" id="PTHR23244:SF456">
    <property type="entry name" value="MULTIPLE EPIDERMAL GROWTH FACTOR-LIKE DOMAINS PROTEIN 8"/>
    <property type="match status" value="1"/>
</dbReference>
<evidence type="ECO:0000313" key="8">
    <source>
        <dbReference type="Proteomes" id="UP000193986"/>
    </source>
</evidence>
<feature type="region of interest" description="Disordered" evidence="6">
    <location>
        <begin position="507"/>
        <end position="604"/>
    </location>
</feature>
<accession>A0A1Y2B189</accession>
<dbReference type="InterPro" id="IPR006652">
    <property type="entry name" value="Kelch_1"/>
</dbReference>
<keyword evidence="5" id="KW-0175">Coiled coil</keyword>
<dbReference type="InterPro" id="IPR015915">
    <property type="entry name" value="Kelch-typ_b-propeller"/>
</dbReference>
<dbReference type="GO" id="GO:0051285">
    <property type="term" value="C:cell cortex of cell tip"/>
    <property type="evidence" value="ECO:0007669"/>
    <property type="project" value="TreeGrafter"/>
</dbReference>
<feature type="compositionally biased region" description="Polar residues" evidence="6">
    <location>
        <begin position="13"/>
        <end position="25"/>
    </location>
</feature>
<keyword evidence="4" id="KW-0677">Repeat</keyword>
<name>A0A1Y2B189_9TREE</name>
<feature type="region of interest" description="Disordered" evidence="6">
    <location>
        <begin position="1215"/>
        <end position="1263"/>
    </location>
</feature>
<feature type="compositionally biased region" description="Polar residues" evidence="6">
    <location>
        <begin position="674"/>
        <end position="683"/>
    </location>
</feature>
<feature type="region of interest" description="Disordered" evidence="6">
    <location>
        <begin position="665"/>
        <end position="684"/>
    </location>
</feature>
<dbReference type="PANTHER" id="PTHR23244">
    <property type="entry name" value="KELCH REPEAT DOMAIN"/>
    <property type="match status" value="1"/>
</dbReference>
<evidence type="ECO:0000256" key="4">
    <source>
        <dbReference type="ARBA" id="ARBA00022737"/>
    </source>
</evidence>
<dbReference type="GO" id="GO:0061245">
    <property type="term" value="P:establishment or maintenance of bipolar cell polarity"/>
    <property type="evidence" value="ECO:0007669"/>
    <property type="project" value="TreeGrafter"/>
</dbReference>
<protein>
    <submittedName>
        <fullName evidence="7">Uncharacterized protein</fullName>
    </submittedName>
</protein>
<dbReference type="Proteomes" id="UP000193986">
    <property type="component" value="Unassembled WGS sequence"/>
</dbReference>
<dbReference type="InterPro" id="IPR011043">
    <property type="entry name" value="Gal_Oxase/kelch_b-propeller"/>
</dbReference>
<dbReference type="InParanoid" id="A0A1Y2B189"/>
<evidence type="ECO:0000256" key="5">
    <source>
        <dbReference type="ARBA" id="ARBA00023054"/>
    </source>
</evidence>
<feature type="compositionally biased region" description="Polar residues" evidence="6">
    <location>
        <begin position="1220"/>
        <end position="1229"/>
    </location>
</feature>
<comment type="subcellular location">
    <subcellularLocation>
        <location evidence="1">Cytoplasm</location>
    </subcellularLocation>
</comment>
<sequence length="1429" mass="156725">MSVPSSRIRKQSLVFSNAPTMPITNGQPPRGGSSMGPPPHPNGSTPPMVNGRRMTSNSSLPPGYINGDGPQPPYMPAAAGIPRPPSTTAPPTSYPWSTRPIRLYAPQTSPPAVPQSPFPRYGLSVPAFPSHSGHMLIFGGLVHDIVKNDLWSMDVRDCTTMPVKTKGDAPMGRVGHAAAIADRIMLIWGGDTKVLQDDKQDEGLYILDLRTQEWTAVPVAPGPVGRYGHAACMHDTRFFVFGGQADGAFMSDLWAYDIKQLSGDAQHTWEKIQYTTPPPPPRTGHVLVSHQGKLLLFGGTDGNYHYNDTWSFDLSTGEWTELSCIGYIPVPREGHAAAVVDDVVYIFGGRDVNGKDLGDLAAFRITNQRWYMFQNMGPSPTARSGHAMVAAHGKIFVVGGEANTTSGTSRDDPSLVHVLDTTKIKYPPDTQPPRQMKPRPSDPAVPSQAGREASSPQVIPPSDTPQSVRRQLPPSSSIDSLARAASPPTSGSSDRLAQLAQAPIPLAAPIEGQLPRSVNGAPPQRPRREGDEEFRRAMSPTGMNGPPSPSQNGFPVRVTSPTGGQGPASPPHGVKNGFNASVLGTRSPSPRLRMTDNGDRPAPPPDAFYYGRSPTGASFSPRPNSMSGSADIMRELKAKEAEVEAGKKREAALRVIIGKAVHQGYITEDDEQPEQPNGDSTPNDEVVRKLADALVRLKQEKAAIQTELVTQMRLASDKAMNAERLRRGALQEAAFFRAKVATLESNSPIDLSRIEKERINELEKQLGALSMDHTSVRRDLERASAEAAANKGLHNAAVDREAETLRRAEDAEDAHRSSLAELEELQSRSGTTENSFRELTERSITLSSTAQQREAERDHLQSQLDEAIAARDEQVGLIEQAQAAIAAAGLRADEMEALYNKSTLKVHALEEEMAELKTDLEVKTREAELSAERMSEIENAYAKSREEADSLRTVTTSRLGELLDSHKEMRADETRVTRGHQEQLRALEEEGKALRKMLREAGQRLDAAEGGVAHHRQKARDLEAAQQTLRGDIRGHRTKAINAQSELTKYREIQATKDAELQEKDMAITEIETRCAMLRNLLADHGIAVNDNDLASAEASSTRELETKLRERTRAHETSQREVEELQRRCAEAEDKVESLGRLVDRIKDARSPTSTSMRSPTPPHDTDQRVFEAERKMSEMESSHKEKLAALEGDYQTAVRYVKGTEKMLKRMKDELNKQKSANSSLQTEIDGLRGRSSTEPGARTRDASGRAAPSSNEAELSRRLDKLQNQHNAIQAELGASRDVLVAREREVDVLRMRCEEAEREVEVLRADLEEAKHRINTLLDMNQSGVQLGSEDESDEMQHRRGSNASSEEASMAFDNFSKKLEQWKRTRSPQAGDETEDDDTAHLGAPIGIETGQGQGQGQEGANATTAHKRHTSDYSGDWTQ</sequence>
<dbReference type="SUPFAM" id="SSF57997">
    <property type="entry name" value="Tropomyosin"/>
    <property type="match status" value="1"/>
</dbReference>
<proteinExistence type="predicted"/>
<feature type="compositionally biased region" description="Polar residues" evidence="6">
    <location>
        <begin position="842"/>
        <end position="852"/>
    </location>
</feature>
<keyword evidence="2" id="KW-0880">Kelch repeat</keyword>